<evidence type="ECO:0000313" key="1">
    <source>
        <dbReference type="EMBL" id="KAJ4726790.1"/>
    </source>
</evidence>
<keyword evidence="2" id="KW-1185">Reference proteome</keyword>
<comment type="caution">
    <text evidence="1">The sequence shown here is derived from an EMBL/GenBank/DDBJ whole genome shotgun (WGS) entry which is preliminary data.</text>
</comment>
<sequence>MNTEQGKQGVINLVNFPQKAVRDVQVKLKELENGYKSWLAKQSWPVEAAVVTATNAVNGAAIGGLLGTLTNDLSSSLPTPPPQASLNPDAMAPFKQVQAVAGSPLVQARNFAVVTGVNAGINCVMKRLRGKEDLQSSVVAAFGSGAAFSLVSGIGGANPAANAISSGFFLALIQAGSYKISEKWQSSHRPPADDVYYSKTRGMLNELGLQKYAKNFRDGLLTDKTLPLLTDSALRDVRIPPGPRLLILDHIERDPELKKSR</sequence>
<evidence type="ECO:0000313" key="2">
    <source>
        <dbReference type="Proteomes" id="UP001164539"/>
    </source>
</evidence>
<dbReference type="EMBL" id="CM051395">
    <property type="protein sequence ID" value="KAJ4726790.1"/>
    <property type="molecule type" value="Genomic_DNA"/>
</dbReference>
<protein>
    <submittedName>
        <fullName evidence="1">Mitochondrial import inner membrane translocase subunit TIM22</fullName>
    </submittedName>
</protein>
<gene>
    <name evidence="1" type="ORF">OWV82_005434</name>
</gene>
<organism evidence="1 2">
    <name type="scientific">Melia azedarach</name>
    <name type="common">Chinaberry tree</name>
    <dbReference type="NCBI Taxonomy" id="155640"/>
    <lineage>
        <taxon>Eukaryota</taxon>
        <taxon>Viridiplantae</taxon>
        <taxon>Streptophyta</taxon>
        <taxon>Embryophyta</taxon>
        <taxon>Tracheophyta</taxon>
        <taxon>Spermatophyta</taxon>
        <taxon>Magnoliopsida</taxon>
        <taxon>eudicotyledons</taxon>
        <taxon>Gunneridae</taxon>
        <taxon>Pentapetalae</taxon>
        <taxon>rosids</taxon>
        <taxon>malvids</taxon>
        <taxon>Sapindales</taxon>
        <taxon>Meliaceae</taxon>
        <taxon>Melia</taxon>
    </lineage>
</organism>
<proteinExistence type="predicted"/>
<dbReference type="Proteomes" id="UP001164539">
    <property type="component" value="Chromosome 2"/>
</dbReference>
<name>A0ACC1YSI0_MELAZ</name>
<accession>A0ACC1YSI0</accession>
<reference evidence="1 2" key="1">
    <citation type="journal article" date="2023" name="Science">
        <title>Complex scaffold remodeling in plant triterpene biosynthesis.</title>
        <authorList>
            <person name="De La Pena R."/>
            <person name="Hodgson H."/>
            <person name="Liu J.C."/>
            <person name="Stephenson M.J."/>
            <person name="Martin A.C."/>
            <person name="Owen C."/>
            <person name="Harkess A."/>
            <person name="Leebens-Mack J."/>
            <person name="Jimenez L.E."/>
            <person name="Osbourn A."/>
            <person name="Sattely E.S."/>
        </authorList>
    </citation>
    <scope>NUCLEOTIDE SEQUENCE [LARGE SCALE GENOMIC DNA]</scope>
    <source>
        <strain evidence="2">cv. JPN11</strain>
        <tissue evidence="1">Leaf</tissue>
    </source>
</reference>